<feature type="compositionally biased region" description="Polar residues" evidence="12">
    <location>
        <begin position="731"/>
        <end position="747"/>
    </location>
</feature>
<proteinExistence type="predicted"/>
<feature type="compositionally biased region" description="Polar residues" evidence="12">
    <location>
        <begin position="1318"/>
        <end position="1331"/>
    </location>
</feature>
<accession>A0AA43TQB4</accession>
<evidence type="ECO:0000256" key="5">
    <source>
        <dbReference type="ARBA" id="ARBA00022676"/>
    </source>
</evidence>
<feature type="domain" description="Transcription factor IIIC 90kDa subunit N-terminal" evidence="14">
    <location>
        <begin position="490"/>
        <end position="930"/>
    </location>
</feature>
<feature type="region of interest" description="Disordered" evidence="12">
    <location>
        <begin position="1181"/>
        <end position="1257"/>
    </location>
</feature>
<feature type="transmembrane region" description="Helical" evidence="13">
    <location>
        <begin position="1933"/>
        <end position="1957"/>
    </location>
</feature>
<feature type="compositionally biased region" description="Low complexity" evidence="12">
    <location>
        <begin position="1678"/>
        <end position="1694"/>
    </location>
</feature>
<dbReference type="PANTHER" id="PTHR13036">
    <property type="entry name" value="BETA1,4 MANNOSYLTRANSFERASE"/>
    <property type="match status" value="1"/>
</dbReference>
<dbReference type="Gene3D" id="3.40.50.2000">
    <property type="entry name" value="Glycogen Phosphorylase B"/>
    <property type="match status" value="1"/>
</dbReference>
<evidence type="ECO:0000313" key="16">
    <source>
        <dbReference type="Proteomes" id="UP001161017"/>
    </source>
</evidence>
<feature type="transmembrane region" description="Helical" evidence="13">
    <location>
        <begin position="105"/>
        <end position="124"/>
    </location>
</feature>
<evidence type="ECO:0000256" key="8">
    <source>
        <dbReference type="ARBA" id="ARBA00022824"/>
    </source>
</evidence>
<keyword evidence="6 15" id="KW-0808">Transferase</keyword>
<evidence type="ECO:0000259" key="14">
    <source>
        <dbReference type="Pfam" id="PF12657"/>
    </source>
</evidence>
<feature type="region of interest" description="Disordered" evidence="12">
    <location>
        <begin position="728"/>
        <end position="747"/>
    </location>
</feature>
<feature type="compositionally biased region" description="Polar residues" evidence="12">
    <location>
        <begin position="1367"/>
        <end position="1378"/>
    </location>
</feature>
<evidence type="ECO:0000256" key="4">
    <source>
        <dbReference type="ARBA" id="ARBA00015841"/>
    </source>
</evidence>
<keyword evidence="5 15" id="KW-0328">Glycosyltransferase</keyword>
<feature type="region of interest" description="Disordered" evidence="12">
    <location>
        <begin position="1276"/>
        <end position="1466"/>
    </location>
</feature>
<feature type="compositionally biased region" description="Basic and acidic residues" evidence="12">
    <location>
        <begin position="1455"/>
        <end position="1465"/>
    </location>
</feature>
<dbReference type="GO" id="GO:0005789">
    <property type="term" value="C:endoplasmic reticulum membrane"/>
    <property type="evidence" value="ECO:0007669"/>
    <property type="project" value="UniProtKB-SubCell"/>
</dbReference>
<keyword evidence="7 13" id="KW-0812">Transmembrane</keyword>
<feature type="compositionally biased region" description="Acidic residues" evidence="12">
    <location>
        <begin position="1184"/>
        <end position="1198"/>
    </location>
</feature>
<dbReference type="GO" id="GO:0004578">
    <property type="term" value="F:chitobiosyldiphosphodolichol beta-mannosyltransferase activity"/>
    <property type="evidence" value="ECO:0007669"/>
    <property type="project" value="UniProtKB-EC"/>
</dbReference>
<dbReference type="Proteomes" id="UP001161017">
    <property type="component" value="Unassembled WGS sequence"/>
</dbReference>
<evidence type="ECO:0000256" key="6">
    <source>
        <dbReference type="ARBA" id="ARBA00022679"/>
    </source>
</evidence>
<feature type="region of interest" description="Disordered" evidence="12">
    <location>
        <begin position="1895"/>
        <end position="1929"/>
    </location>
</feature>
<organism evidence="15 16">
    <name type="scientific">Ramalina farinacea</name>
    <dbReference type="NCBI Taxonomy" id="258253"/>
    <lineage>
        <taxon>Eukaryota</taxon>
        <taxon>Fungi</taxon>
        <taxon>Dikarya</taxon>
        <taxon>Ascomycota</taxon>
        <taxon>Pezizomycotina</taxon>
        <taxon>Lecanoromycetes</taxon>
        <taxon>OSLEUM clade</taxon>
        <taxon>Lecanoromycetidae</taxon>
        <taxon>Lecanorales</taxon>
        <taxon>Lecanorineae</taxon>
        <taxon>Ramalinaceae</taxon>
        <taxon>Ramalina</taxon>
    </lineage>
</organism>
<protein>
    <recommendedName>
        <fullName evidence="4">Chitobiosyldiphosphodolichol beta-mannosyltransferase</fullName>
        <ecNumber evidence="3">2.4.1.142</ecNumber>
    </recommendedName>
</protein>
<keyword evidence="10 13" id="KW-0472">Membrane</keyword>
<sequence length="1961" mass="214393">MIDSALTTWLPWALKLLVVLAMMWLSSPAERKRDEDERGVQIVVLGDLGRSPRMQYHALSIARHGGQVDLIGYLDSDLHPQILAEPGIKVLSLASYPDALQSRHGLLFILLAPLKVIFQIWALWSQIYLHSRPPSWTLIQNPPSIPTLAVALLACHLRGSRLVIDWHNFGYSILALKLGPNHPLVAISRVYEQSLAPYAHAHLCVTHAMARILANKFRVSSDIFTLHDRPAPIFRTISEEERRNFLGKLPSLAVPLHDVDGPVEPEEISTHFPGAMQSTKPLQCLDRLQRRDTKLIVSATSWTPDEDFSLLLEALEGYCHSANHAVRGFLPNLIVIITGKGPQKAAFEASIAGSKASGKLSHASIQTTYFDDIQDYATLLGAADLGISLHTSSSGVDLPMKVVDMFGAGLPVVGWGDFESWAELVHEDRNGLGFKSSERLEEILKTLFSKGDLTLKRLKKGAIEEGKRRWDDEWDPVGSKLFEFVQSGKHEKRKAKWCRVKIKVNDFTEEEWPLMMPASHGNMDLGEEQSITLVVACAWSPAGLGLHRRPVLAVLTTNHLLSLWQSDSDPQEPDSWTRVLVVNSTLTTSETSHAPARILCMNWAPKISASDQELAYKRAWGPFLLTIGVSDEASVRVIEVLSPYSDKDQTTWGFSELASFNPLNKGETSQSVSWLDHHLNETAGVDYVGFGPIKTTNGQSLHCVSCHFKGVYTHSIIPLSKERSIERSPKSLDQISTPHTTSDGSNAIVSTSPATWVPGSQPSSLFLRIEDFMLQIGSHDMSSGELVQYHQGFVPIFEEGDRIEASERYDITDLRLCYSTSSGGRPEYLVASTRDAEVNVLPIEKLTVPDLHNSDFSGLEDSSSALRGQIESMRHQLALSKNVESSEIDVWNHGVSCYDGIIAMCVSADLRSHIRYKTLSDEACTIMFSRPGLDHADVDFPWLKEPHIDREGAYSKIFAEMQVGHISKFTLKNVDLQSLYSAAILSVYTYGDGRSNRLRQAKFSLQYLEDYLRAAKSLSPEYDLLAHFDMTPSTKREVAEEKLETFMRSRLPELLQDDLLKEHEESHRQSANKPRPISFGAVFSKTPDLIAGTVSPRRSLSTRLSNYSSRDNREQPSRDSSTSPLSRLRPATSQGLFVRSTSPLHLSFHMDPESQDDKHNNINKRFSKFSFVKSYANSATDASDAQEELPDEYSEDGQEISRFGSVSTSSEYPPGTSKKVKSPPPGNKARSGPAGEETDSNRGYPLPSGGTTSSLQGFLDDINIEDGIMLAGESERGSKFSLPIGKKMSRSGEAGSVRNDSASQDRMVPEVPPIQVQAPITPTVSHVTQEPKSPRAEKTLHVPFLHKFKPKSKGSKRPSISGPIAVQHNQPHGQQTVASFFDAASSDGEDESDSVRPEPISKDSFRRSVVVSQNDSPQVGLTNILQRGPSDRSENISPLSPPGTQRKLHSNATKTVDEATRENRRSGVVGWPVSEHDVDGPQTAGVDTVGTKYARGDDRVSGLWDDETTGPPGSAPPLGAKYPPNGLRSHHTSVRGPPPKRVVTFPTNMTERPDSVWDREPSTPHPFGRKANLTVVVYPRSGSRHRVPALEMVLIPLVAHEGHSPKSPMVSSEKRASSTRRSFDDEALFLLLRASYRRLRGTFIAKCSARRVCNVRLLGFENQCQLVMDRAMHQCFPSSNNNDKNNPNPNSSSGKSDEEAGFAEARLLELYRCPKLGRSRWEWWDWVRGLPENIAVENGGGEAALAAAGRSTERFALELVEGWSVCRIVLALGLVGACSIAACLLWIFLGVNHVDAGAVAPGNPSGLAAAAAAAPTATGGMEASSSRRDGVAITSAASGLVSPASLAAEVLSASARLPGSTSAPALGTEVANSDIMNDGASAMVEQRDNNLTSMMSSMASQTSQTSQQTHSPSTTPASDGPAGTKSGDAGSRVGAGVAMGVLVLLVGWMLVGAWIAMSWLL</sequence>
<feature type="compositionally biased region" description="Polar residues" evidence="12">
    <location>
        <begin position="1410"/>
        <end position="1425"/>
    </location>
</feature>
<evidence type="ECO:0000256" key="9">
    <source>
        <dbReference type="ARBA" id="ARBA00022989"/>
    </source>
</evidence>
<evidence type="ECO:0000256" key="2">
    <source>
        <dbReference type="ARBA" id="ARBA00004922"/>
    </source>
</evidence>
<keyword evidence="16" id="KW-1185">Reference proteome</keyword>
<dbReference type="PANTHER" id="PTHR13036:SF0">
    <property type="entry name" value="CHITOBIOSYLDIPHOSPHODOLICHOL BETA-MANNOSYLTRANSFERASE"/>
    <property type="match status" value="1"/>
</dbReference>
<dbReference type="SUPFAM" id="SSF53756">
    <property type="entry name" value="UDP-Glycosyltransferase/glycogen phosphorylase"/>
    <property type="match status" value="1"/>
</dbReference>
<feature type="compositionally biased region" description="Basic residues" evidence="12">
    <location>
        <begin position="1344"/>
        <end position="1356"/>
    </location>
</feature>
<feature type="compositionally biased region" description="Polar residues" evidence="12">
    <location>
        <begin position="1118"/>
        <end position="1136"/>
    </location>
</feature>
<reference evidence="15" key="1">
    <citation type="journal article" date="2023" name="Genome Biol. Evol.">
        <title>First Whole Genome Sequence and Flow Cytometry Genome Size Data for the Lichen-Forming Fungus Ramalina farinacea (Ascomycota).</title>
        <authorList>
            <person name="Llewellyn T."/>
            <person name="Mian S."/>
            <person name="Hill R."/>
            <person name="Leitch I.J."/>
            <person name="Gaya E."/>
        </authorList>
    </citation>
    <scope>NUCLEOTIDE SEQUENCE</scope>
    <source>
        <strain evidence="15">LIQ254RAFAR</strain>
    </source>
</reference>
<name>A0AA43TQB4_9LECA</name>
<feature type="compositionally biased region" description="Basic and acidic residues" evidence="12">
    <location>
        <begin position="1393"/>
        <end position="1406"/>
    </location>
</feature>
<evidence type="ECO:0000256" key="7">
    <source>
        <dbReference type="ARBA" id="ARBA00022692"/>
    </source>
</evidence>
<comment type="subcellular location">
    <subcellularLocation>
        <location evidence="1">Endoplasmic reticulum membrane</location>
        <topology evidence="1">Single-pass membrane protein</topology>
    </subcellularLocation>
</comment>
<feature type="compositionally biased region" description="Low complexity" evidence="12">
    <location>
        <begin position="1895"/>
        <end position="1918"/>
    </location>
</feature>
<evidence type="ECO:0000256" key="3">
    <source>
        <dbReference type="ARBA" id="ARBA00012611"/>
    </source>
</evidence>
<evidence type="ECO:0000256" key="1">
    <source>
        <dbReference type="ARBA" id="ARBA00004389"/>
    </source>
</evidence>
<evidence type="ECO:0000256" key="13">
    <source>
        <dbReference type="SAM" id="Phobius"/>
    </source>
</evidence>
<keyword evidence="9 13" id="KW-1133">Transmembrane helix</keyword>
<feature type="region of interest" description="Disordered" evidence="12">
    <location>
        <begin position="1677"/>
        <end position="1697"/>
    </location>
</feature>
<dbReference type="EC" id="2.4.1.142" evidence="3"/>
<comment type="caution">
    <text evidence="15">The sequence shown here is derived from an EMBL/GenBank/DDBJ whole genome shotgun (WGS) entry which is preliminary data.</text>
</comment>
<gene>
    <name evidence="15" type="primary">ALG1</name>
    <name evidence="15" type="ORF">OHK93_006665</name>
</gene>
<keyword evidence="8" id="KW-0256">Endoplasmic reticulum</keyword>
<comment type="pathway">
    <text evidence="2">Protein modification; protein glycosylation.</text>
</comment>
<dbReference type="Pfam" id="PF12657">
    <property type="entry name" value="TFIIIC_delta"/>
    <property type="match status" value="1"/>
</dbReference>
<feature type="region of interest" description="Disordered" evidence="12">
    <location>
        <begin position="1498"/>
        <end position="1565"/>
    </location>
</feature>
<evidence type="ECO:0000256" key="11">
    <source>
        <dbReference type="ARBA" id="ARBA00024899"/>
    </source>
</evidence>
<dbReference type="EMBL" id="JAPUFD010000005">
    <property type="protein sequence ID" value="MDI1487396.1"/>
    <property type="molecule type" value="Genomic_DNA"/>
</dbReference>
<feature type="compositionally biased region" description="Polar residues" evidence="12">
    <location>
        <begin position="1096"/>
        <end position="1109"/>
    </location>
</feature>
<feature type="compositionally biased region" description="Basic and acidic residues" evidence="12">
    <location>
        <begin position="1551"/>
        <end position="1562"/>
    </location>
</feature>
<dbReference type="InterPro" id="IPR026051">
    <property type="entry name" value="ALG1-like"/>
</dbReference>
<feature type="transmembrane region" description="Helical" evidence="13">
    <location>
        <begin position="6"/>
        <end position="25"/>
    </location>
</feature>
<feature type="region of interest" description="Disordered" evidence="12">
    <location>
        <begin position="1094"/>
        <end position="1136"/>
    </location>
</feature>
<comment type="function">
    <text evidence="11">Participates in the formation of the lipid-linked precursor oligosaccharide for N-glycosylation. Involved in assembling the dolichol-pyrophosphate-GlcNAc(2)-Man(5) intermediate on the cytoplasmic surface of the ER.</text>
</comment>
<dbReference type="InterPro" id="IPR024761">
    <property type="entry name" value="TFIIIC_delta_N"/>
</dbReference>
<evidence type="ECO:0000256" key="10">
    <source>
        <dbReference type="ARBA" id="ARBA00023136"/>
    </source>
</evidence>
<evidence type="ECO:0000256" key="12">
    <source>
        <dbReference type="SAM" id="MobiDB-lite"/>
    </source>
</evidence>
<evidence type="ECO:0000313" key="15">
    <source>
        <dbReference type="EMBL" id="MDI1487396.1"/>
    </source>
</evidence>
<feature type="transmembrane region" description="Helical" evidence="13">
    <location>
        <begin position="1768"/>
        <end position="1789"/>
    </location>
</feature>